<name>A0AAU7VI37_9CAUD</name>
<accession>A0AAU7VI37</accession>
<organism evidence="1">
    <name type="scientific">Serratia phage Spe5P4</name>
    <dbReference type="NCBI Taxonomy" id="3159438"/>
    <lineage>
        <taxon>Viruses</taxon>
        <taxon>Duplodnaviria</taxon>
        <taxon>Heunggongvirae</taxon>
        <taxon>Uroviricota</taxon>
        <taxon>Caudoviricetes</taxon>
        <taxon>Lindbergviridae</taxon>
        <taxon>Myosmarvirus</taxon>
    </lineage>
</organism>
<proteinExistence type="predicted"/>
<protein>
    <submittedName>
        <fullName evidence="1">Uncharacterized protein</fullName>
    </submittedName>
</protein>
<sequence length="80" mass="8714">MTGKFTMDGQTVKNMVHAHVTQLKERAQDALANSKFSTAARIADEAATAEAFGKTIMLGRKYSFEEHVSVVEAPFVPGEL</sequence>
<evidence type="ECO:0000313" key="1">
    <source>
        <dbReference type="EMBL" id="XBW78047.1"/>
    </source>
</evidence>
<reference evidence="1" key="1">
    <citation type="submission" date="2024-05" db="EMBL/GenBank/DDBJ databases">
        <authorList>
            <person name="Duan X."/>
        </authorList>
    </citation>
    <scope>NUCLEOTIDE SEQUENCE</scope>
</reference>
<dbReference type="EMBL" id="PP858852">
    <property type="protein sequence ID" value="XBW78047.1"/>
    <property type="molecule type" value="Genomic_DNA"/>
</dbReference>
<gene>
    <name evidence="1" type="ORF">AUQADHIK_CDS0022</name>
</gene>